<dbReference type="Proteomes" id="UP000243459">
    <property type="component" value="Unassembled WGS sequence"/>
</dbReference>
<reference evidence="3" key="1">
    <citation type="journal article" date="2017" name="Nat. Commun.">
        <title>The asparagus genome sheds light on the origin and evolution of a young Y chromosome.</title>
        <authorList>
            <person name="Harkess A."/>
            <person name="Zhou J."/>
            <person name="Xu C."/>
            <person name="Bowers J.E."/>
            <person name="Van der Hulst R."/>
            <person name="Ayyampalayam S."/>
            <person name="Mercati F."/>
            <person name="Riccardi P."/>
            <person name="McKain M.R."/>
            <person name="Kakrana A."/>
            <person name="Tang H."/>
            <person name="Ray J."/>
            <person name="Groenendijk J."/>
            <person name="Arikit S."/>
            <person name="Mathioni S.M."/>
            <person name="Nakano M."/>
            <person name="Shan H."/>
            <person name="Telgmann-Rauber A."/>
            <person name="Kanno A."/>
            <person name="Yue Z."/>
            <person name="Chen H."/>
            <person name="Li W."/>
            <person name="Chen Y."/>
            <person name="Xu X."/>
            <person name="Zhang Y."/>
            <person name="Luo S."/>
            <person name="Chen H."/>
            <person name="Gao J."/>
            <person name="Mao Z."/>
            <person name="Pires J.C."/>
            <person name="Luo M."/>
            <person name="Kudrna D."/>
            <person name="Wing R.A."/>
            <person name="Meyers B.C."/>
            <person name="Yi K."/>
            <person name="Kong H."/>
            <person name="Lavrijsen P."/>
            <person name="Sunseri F."/>
            <person name="Falavigna A."/>
            <person name="Ye Y."/>
            <person name="Leebens-Mack J.H."/>
            <person name="Chen G."/>
        </authorList>
    </citation>
    <scope>NUCLEOTIDE SEQUENCE [LARGE SCALE GENOMIC DNA]</scope>
    <source>
        <strain evidence="3">cv. DH0086</strain>
    </source>
</reference>
<keyword evidence="3" id="KW-1185">Reference proteome</keyword>
<evidence type="ECO:0000313" key="3">
    <source>
        <dbReference type="Proteomes" id="UP000243459"/>
    </source>
</evidence>
<evidence type="ECO:0000313" key="2">
    <source>
        <dbReference type="EMBL" id="ONK55062.1"/>
    </source>
</evidence>
<dbReference type="AlphaFoldDB" id="A0A1R3L616"/>
<sequence>MYVHGLGVRSVRWWAVSARQVLASTLVALLPSPALSFNLANDPYPETSLRRRDSLRSSSSLLLFSGRCSAGASSGAITPLLLSTIPTPSMASLLQGMAEPGSIHRRGSYSTAALIALPGDFRQSVSLDGQGDAARPTRRSGRRQGSTSRVRKSTAAPAPNHVAQVLAERAQLGRDKPEGTGGMSATNADPRLVEPSQAEFTRSSVGNRPEGGRALTR</sequence>
<protein>
    <submittedName>
        <fullName evidence="2">Uncharacterized protein</fullName>
    </submittedName>
</protein>
<dbReference type="Gramene" id="ONK55062">
    <property type="protein sequence ID" value="ONK55062"/>
    <property type="gene ID" value="A4U43_UnF8070"/>
</dbReference>
<dbReference type="EMBL" id="KV863799">
    <property type="protein sequence ID" value="ONK55062.1"/>
    <property type="molecule type" value="Genomic_DNA"/>
</dbReference>
<organism evidence="2 3">
    <name type="scientific">Asparagus officinalis</name>
    <name type="common">Garden asparagus</name>
    <dbReference type="NCBI Taxonomy" id="4686"/>
    <lineage>
        <taxon>Eukaryota</taxon>
        <taxon>Viridiplantae</taxon>
        <taxon>Streptophyta</taxon>
        <taxon>Embryophyta</taxon>
        <taxon>Tracheophyta</taxon>
        <taxon>Spermatophyta</taxon>
        <taxon>Magnoliopsida</taxon>
        <taxon>Liliopsida</taxon>
        <taxon>Asparagales</taxon>
        <taxon>Asparagaceae</taxon>
        <taxon>Asparagoideae</taxon>
        <taxon>Asparagus</taxon>
    </lineage>
</organism>
<evidence type="ECO:0000256" key="1">
    <source>
        <dbReference type="SAM" id="MobiDB-lite"/>
    </source>
</evidence>
<gene>
    <name evidence="2" type="ORF">A4U43_UnF8070</name>
</gene>
<name>A0A1R3L616_ASPOF</name>
<feature type="region of interest" description="Disordered" evidence="1">
    <location>
        <begin position="126"/>
        <end position="217"/>
    </location>
</feature>
<accession>A0A1R3L616</accession>
<proteinExistence type="predicted"/>